<dbReference type="InterPro" id="IPR008207">
    <property type="entry name" value="Sig_transdc_His_kin_Hpt_dom"/>
</dbReference>
<dbReference type="Proteomes" id="UP001431693">
    <property type="component" value="Unassembled WGS sequence"/>
</dbReference>
<dbReference type="SUPFAM" id="SSF47226">
    <property type="entry name" value="Histidine-containing phosphotransfer domain, HPT domain"/>
    <property type="match status" value="1"/>
</dbReference>
<dbReference type="PROSITE" id="PS50894">
    <property type="entry name" value="HPT"/>
    <property type="match status" value="1"/>
</dbReference>
<sequence length="116" mass="12435">MADLRAFYTEADGDLDEVLARLRSEERVAKFVRLFLADDNHERLMGALATGDVDAAFRATHTLKGIAGDMGFGALAATASEACEAFRAGDFARGAELSQPVDAAYMRVVEAAGRHL</sequence>
<dbReference type="Pfam" id="PF01627">
    <property type="entry name" value="Hpt"/>
    <property type="match status" value="1"/>
</dbReference>
<gene>
    <name evidence="3" type="ORF">QJ043_03180</name>
</gene>
<keyword evidence="4" id="KW-1185">Reference proteome</keyword>
<dbReference type="RefSeq" id="WP_283713821.1">
    <property type="nucleotide sequence ID" value="NZ_JASJEW010000007.1"/>
</dbReference>
<dbReference type="InterPro" id="IPR036641">
    <property type="entry name" value="HPT_dom_sf"/>
</dbReference>
<comment type="caution">
    <text evidence="3">The sequence shown here is derived from an EMBL/GenBank/DDBJ whole genome shotgun (WGS) entry which is preliminary data.</text>
</comment>
<keyword evidence="1" id="KW-0597">Phosphoprotein</keyword>
<evidence type="ECO:0000313" key="4">
    <source>
        <dbReference type="Proteomes" id="UP001431693"/>
    </source>
</evidence>
<evidence type="ECO:0000259" key="2">
    <source>
        <dbReference type="PROSITE" id="PS50894"/>
    </source>
</evidence>
<feature type="domain" description="HPt" evidence="2">
    <location>
        <begin position="22"/>
        <end position="116"/>
    </location>
</feature>
<organism evidence="3 4">
    <name type="scientific">Kribbibacterium absianum</name>
    <dbReference type="NCBI Taxonomy" id="3044210"/>
    <lineage>
        <taxon>Bacteria</taxon>
        <taxon>Bacillati</taxon>
        <taxon>Actinomycetota</taxon>
        <taxon>Coriobacteriia</taxon>
        <taxon>Coriobacteriales</taxon>
        <taxon>Kribbibacteriaceae</taxon>
        <taxon>Kribbibacterium</taxon>
    </lineage>
</organism>
<evidence type="ECO:0000256" key="1">
    <source>
        <dbReference type="PROSITE-ProRule" id="PRU00110"/>
    </source>
</evidence>
<accession>A0ABT6ZJL4</accession>
<dbReference type="EMBL" id="JASJEX010000002">
    <property type="protein sequence ID" value="MDJ1129087.1"/>
    <property type="molecule type" value="Genomic_DNA"/>
</dbReference>
<feature type="modified residue" description="Phosphohistidine" evidence="1">
    <location>
        <position position="61"/>
    </location>
</feature>
<evidence type="ECO:0000313" key="3">
    <source>
        <dbReference type="EMBL" id="MDJ1129087.1"/>
    </source>
</evidence>
<protein>
    <submittedName>
        <fullName evidence="3">Hpt domain-containing protein</fullName>
    </submittedName>
</protein>
<proteinExistence type="predicted"/>
<name>A0ABT6ZJL4_9ACTN</name>
<reference evidence="3" key="1">
    <citation type="submission" date="2023-05" db="EMBL/GenBank/DDBJ databases">
        <title>[olsenella] sp. nov., isolated from a pig farm feces dump.</title>
        <authorList>
            <person name="Chang Y.-H."/>
        </authorList>
    </citation>
    <scope>NUCLEOTIDE SEQUENCE</scope>
    <source>
        <strain evidence="3">YH-ols2217</strain>
    </source>
</reference>
<dbReference type="Gene3D" id="1.20.120.160">
    <property type="entry name" value="HPT domain"/>
    <property type="match status" value="1"/>
</dbReference>